<organism evidence="2 3">
    <name type="scientific">Sphingobacterium zhuxiongii</name>
    <dbReference type="NCBI Taxonomy" id="2662364"/>
    <lineage>
        <taxon>Bacteria</taxon>
        <taxon>Pseudomonadati</taxon>
        <taxon>Bacteroidota</taxon>
        <taxon>Sphingobacteriia</taxon>
        <taxon>Sphingobacteriales</taxon>
        <taxon>Sphingobacteriaceae</taxon>
        <taxon>Sphingobacterium</taxon>
    </lineage>
</organism>
<protein>
    <recommendedName>
        <fullName evidence="4">DUF4906 domain-containing protein</fullName>
    </recommendedName>
</protein>
<evidence type="ECO:0008006" key="4">
    <source>
        <dbReference type="Google" id="ProtNLM"/>
    </source>
</evidence>
<dbReference type="PROSITE" id="PS51257">
    <property type="entry name" value="PROKAR_LIPOPROTEIN"/>
    <property type="match status" value="1"/>
</dbReference>
<evidence type="ECO:0000313" key="2">
    <source>
        <dbReference type="EMBL" id="QGA24964.1"/>
    </source>
</evidence>
<keyword evidence="1" id="KW-0732">Signal</keyword>
<reference evidence="2 3" key="1">
    <citation type="submission" date="2019-10" db="EMBL/GenBank/DDBJ databases">
        <authorList>
            <person name="Dong K."/>
        </authorList>
    </citation>
    <scope>NUCLEOTIDE SEQUENCE [LARGE SCALE GENOMIC DNA]</scope>
    <source>
        <strain evidence="3">dk4302</strain>
    </source>
</reference>
<feature type="signal peptide" evidence="1">
    <location>
        <begin position="1"/>
        <end position="28"/>
    </location>
</feature>
<feature type="chain" id="PRO_5024928016" description="DUF4906 domain-containing protein" evidence="1">
    <location>
        <begin position="29"/>
        <end position="551"/>
    </location>
</feature>
<proteinExistence type="predicted"/>
<gene>
    <name evidence="2" type="ORF">GFH32_00890</name>
</gene>
<sequence length="551" mass="60454">MKQLMMNCNIQTLRIFAILFLLTLSACSREVNNEIEKPQLTGLSVSVLGTDSEQIDIETEAPKASNERLNPIKKHLAIQSAGDIDLAMTVEKDDYSVNGDTRLFSSKQSGASSKMLRAESMAPGIVFRMLIYNMDGTLHENVEATANTELKIDVVKGASYRWIAYSYNRDNSVTLPDVANPLAPSLSTGEGYDLLYATDTINISNTGNTPLGILFKHKLSRVAVELNTMGMFADLNAAQITFAGNYFGKGSIDLFTGTVTNEQNYSAAPVSSNFQRVPNYSYGDRNVAYFYTSNPAAINSFQVILNSLSIHIDNSTIRTFNSPVSLPAVNLITSTLGTSRTVKVDLIESALTVGSVKWARQNIYYQAGHNPYRFNHTYAHSNNRNSYFAFKAHLPENWAVRDAEIDPCSLVYPQGVWRNATEDDYDDLLTHTGSRGDVGGLNYIEYAATGTASPYPSNNLRFNYNGQGIAASLAEIISLDLGTTYGNSANLWTTDEILAVPPFISAGSRYYRSTSILNTMATELLNISLLGSVNVLQTPFKNVRCVRTAGN</sequence>
<dbReference type="InterPro" id="IPR025049">
    <property type="entry name" value="Mfa-like_1"/>
</dbReference>
<keyword evidence="3" id="KW-1185">Reference proteome</keyword>
<dbReference type="Pfam" id="PF13149">
    <property type="entry name" value="Mfa_like_1"/>
    <property type="match status" value="1"/>
</dbReference>
<evidence type="ECO:0000256" key="1">
    <source>
        <dbReference type="SAM" id="SignalP"/>
    </source>
</evidence>
<dbReference type="KEGG" id="sphe:GFH32_00890"/>
<dbReference type="Proteomes" id="UP000326921">
    <property type="component" value="Chromosome"/>
</dbReference>
<dbReference type="EMBL" id="CP045652">
    <property type="protein sequence ID" value="QGA24964.1"/>
    <property type="molecule type" value="Genomic_DNA"/>
</dbReference>
<dbReference type="AlphaFoldDB" id="A0A5Q0Q6T8"/>
<accession>A0A5Q0Q6T8</accession>
<name>A0A5Q0Q6T8_9SPHI</name>
<evidence type="ECO:0000313" key="3">
    <source>
        <dbReference type="Proteomes" id="UP000326921"/>
    </source>
</evidence>